<evidence type="ECO:0000256" key="10">
    <source>
        <dbReference type="ARBA" id="ARBA00048954"/>
    </source>
</evidence>
<dbReference type="Gene3D" id="3.40.50.300">
    <property type="entry name" value="P-loop containing nucleotide triphosphate hydrolases"/>
    <property type="match status" value="1"/>
</dbReference>
<dbReference type="Pfam" id="PF00772">
    <property type="entry name" value="DnaB"/>
    <property type="match status" value="1"/>
</dbReference>
<dbReference type="InterPro" id="IPR007693">
    <property type="entry name" value="DNA_helicase_DnaB-like_N"/>
</dbReference>
<evidence type="ECO:0000256" key="7">
    <source>
        <dbReference type="ARBA" id="ARBA00023125"/>
    </source>
</evidence>
<dbReference type="PANTHER" id="PTHR30153">
    <property type="entry name" value="REPLICATIVE DNA HELICASE DNAB"/>
    <property type="match status" value="1"/>
</dbReference>
<protein>
    <recommendedName>
        <fullName evidence="9">DNA 5'-3' helicase</fullName>
        <ecNumber evidence="9">5.6.2.3</ecNumber>
    </recommendedName>
</protein>
<dbReference type="PROSITE" id="PS51199">
    <property type="entry name" value="SF4_HELICASE"/>
    <property type="match status" value="1"/>
</dbReference>
<dbReference type="GO" id="GO:0006260">
    <property type="term" value="P:DNA replication"/>
    <property type="evidence" value="ECO:0007669"/>
    <property type="project" value="UniProtKB-KW"/>
</dbReference>
<evidence type="ECO:0000256" key="8">
    <source>
        <dbReference type="ARBA" id="ARBA00023235"/>
    </source>
</evidence>
<organism evidence="12 13">
    <name type="scientific">Micromonospora craterilacus</name>
    <dbReference type="NCBI Taxonomy" id="1655439"/>
    <lineage>
        <taxon>Bacteria</taxon>
        <taxon>Bacillati</taxon>
        <taxon>Actinomycetota</taxon>
        <taxon>Actinomycetes</taxon>
        <taxon>Micromonosporales</taxon>
        <taxon>Micromonosporaceae</taxon>
        <taxon>Micromonospora</taxon>
    </lineage>
</organism>
<dbReference type="EC" id="5.6.2.3" evidence="9"/>
<reference evidence="12 13" key="1">
    <citation type="submission" date="2018-01" db="EMBL/GenBank/DDBJ databases">
        <title>Draft genome sequence of Jishengella sp. NA12.</title>
        <authorList>
            <person name="Sahin N."/>
            <person name="Ay H."/>
            <person name="Saygin H."/>
        </authorList>
    </citation>
    <scope>NUCLEOTIDE SEQUENCE [LARGE SCALE GENOMIC DNA]</scope>
    <source>
        <strain evidence="12 13">NA12</strain>
    </source>
</reference>
<keyword evidence="8" id="KW-0413">Isomerase</keyword>
<dbReference type="SUPFAM" id="SSF48024">
    <property type="entry name" value="N-terminal domain of DnaB helicase"/>
    <property type="match status" value="1"/>
</dbReference>
<dbReference type="SUPFAM" id="SSF52540">
    <property type="entry name" value="P-loop containing nucleoside triphosphate hydrolases"/>
    <property type="match status" value="1"/>
</dbReference>
<sequence length="423" mass="45690">MMLSADAVADIEPLLTADDFYRPIHGTIFDAILELSRRRAPTDPYAVADALGGQLPKVGGAPYLHTLIAAVPTAANGPYYAKIVREKSHLRQLAELSAFINHRLYGQRTGDAAALADEIRERLAKLDSSSLVDGPRPWRLVLPDVLDAMEAAATQDPADLSEVIPTGFEDLNRLLSGGWRAGQLVVVAARTGVGKSVATTGFARDAAWIYGVPSAIFSLEMADTEIGKRLLAAGADVPLTAIKQGLLTDGQRDAVNIIRHATANAPLYLDGTASMSLAEIRARARRLHRAHGLRLLVVDYLQLIETTAQRSENRQQAVAAVSRGLKLLAMELGITVIAVSQLNRGPENRADKRPTMADIRESGSIENDADVILLLHRDDYYDKESPRAGEADFIIAKQRDGGTDTVTVAAQLHLSRFADMAIL</sequence>
<dbReference type="GO" id="GO:0043139">
    <property type="term" value="F:5'-3' DNA helicase activity"/>
    <property type="evidence" value="ECO:0007669"/>
    <property type="project" value="UniProtKB-EC"/>
</dbReference>
<evidence type="ECO:0000256" key="1">
    <source>
        <dbReference type="ARBA" id="ARBA00008428"/>
    </source>
</evidence>
<evidence type="ECO:0000256" key="4">
    <source>
        <dbReference type="ARBA" id="ARBA00022801"/>
    </source>
</evidence>
<comment type="caution">
    <text evidence="12">The sequence shown here is derived from an EMBL/GenBank/DDBJ whole genome shotgun (WGS) entry which is preliminary data.</text>
</comment>
<name>A0A2W2DQP1_9ACTN</name>
<keyword evidence="6" id="KW-0067">ATP-binding</keyword>
<dbReference type="InterPro" id="IPR027417">
    <property type="entry name" value="P-loop_NTPase"/>
</dbReference>
<dbReference type="Proteomes" id="UP000248924">
    <property type="component" value="Unassembled WGS sequence"/>
</dbReference>
<gene>
    <name evidence="12" type="ORF">C1I95_24670</name>
</gene>
<dbReference type="InterPro" id="IPR016136">
    <property type="entry name" value="DNA_helicase_N/primase_C"/>
</dbReference>
<keyword evidence="7" id="KW-0238">DNA-binding</keyword>
<evidence type="ECO:0000256" key="9">
    <source>
        <dbReference type="ARBA" id="ARBA00044969"/>
    </source>
</evidence>
<feature type="domain" description="SF4 helicase" evidence="11">
    <location>
        <begin position="157"/>
        <end position="423"/>
    </location>
</feature>
<evidence type="ECO:0000256" key="3">
    <source>
        <dbReference type="ARBA" id="ARBA00022741"/>
    </source>
</evidence>
<dbReference type="AlphaFoldDB" id="A0A2W2DQP1"/>
<comment type="similarity">
    <text evidence="1">Belongs to the helicase family. DnaB subfamily.</text>
</comment>
<keyword evidence="4" id="KW-0378">Hydrolase</keyword>
<dbReference type="GO" id="GO:0005524">
    <property type="term" value="F:ATP binding"/>
    <property type="evidence" value="ECO:0007669"/>
    <property type="project" value="UniProtKB-KW"/>
</dbReference>
<evidence type="ECO:0000256" key="2">
    <source>
        <dbReference type="ARBA" id="ARBA00022705"/>
    </source>
</evidence>
<dbReference type="CDD" id="cd00984">
    <property type="entry name" value="DnaB_C"/>
    <property type="match status" value="1"/>
</dbReference>
<dbReference type="GO" id="GO:0016787">
    <property type="term" value="F:hydrolase activity"/>
    <property type="evidence" value="ECO:0007669"/>
    <property type="project" value="UniProtKB-KW"/>
</dbReference>
<keyword evidence="2" id="KW-0235">DNA replication</keyword>
<dbReference type="EMBL" id="POTY01000192">
    <property type="protein sequence ID" value="PZG12963.1"/>
    <property type="molecule type" value="Genomic_DNA"/>
</dbReference>
<dbReference type="PANTHER" id="PTHR30153:SF2">
    <property type="entry name" value="REPLICATIVE DNA HELICASE"/>
    <property type="match status" value="1"/>
</dbReference>
<evidence type="ECO:0000256" key="6">
    <source>
        <dbReference type="ARBA" id="ARBA00022840"/>
    </source>
</evidence>
<accession>A0A2W2DQP1</accession>
<keyword evidence="3" id="KW-0547">Nucleotide-binding</keyword>
<dbReference type="GO" id="GO:0003677">
    <property type="term" value="F:DNA binding"/>
    <property type="evidence" value="ECO:0007669"/>
    <property type="project" value="UniProtKB-KW"/>
</dbReference>
<dbReference type="Pfam" id="PF03796">
    <property type="entry name" value="DnaB_C"/>
    <property type="match status" value="1"/>
</dbReference>
<evidence type="ECO:0000256" key="5">
    <source>
        <dbReference type="ARBA" id="ARBA00022806"/>
    </source>
</evidence>
<dbReference type="GO" id="GO:0005829">
    <property type="term" value="C:cytosol"/>
    <property type="evidence" value="ECO:0007669"/>
    <property type="project" value="TreeGrafter"/>
</dbReference>
<evidence type="ECO:0000313" key="13">
    <source>
        <dbReference type="Proteomes" id="UP000248924"/>
    </source>
</evidence>
<dbReference type="InterPro" id="IPR007694">
    <property type="entry name" value="DNA_helicase_DnaB-like_C"/>
</dbReference>
<keyword evidence="13" id="KW-1185">Reference proteome</keyword>
<dbReference type="Gene3D" id="1.10.860.10">
    <property type="entry name" value="DNAb Helicase, Chain A"/>
    <property type="match status" value="1"/>
</dbReference>
<dbReference type="InterPro" id="IPR036185">
    <property type="entry name" value="DNA_heli_DnaB-like_N_sf"/>
</dbReference>
<evidence type="ECO:0000259" key="11">
    <source>
        <dbReference type="PROSITE" id="PS51199"/>
    </source>
</evidence>
<proteinExistence type="inferred from homology"/>
<dbReference type="OrthoDB" id="5150132at2"/>
<comment type="catalytic activity">
    <reaction evidence="10">
        <text>ATP + H2O = ADP + phosphate + H(+)</text>
        <dbReference type="Rhea" id="RHEA:13065"/>
        <dbReference type="ChEBI" id="CHEBI:15377"/>
        <dbReference type="ChEBI" id="CHEBI:15378"/>
        <dbReference type="ChEBI" id="CHEBI:30616"/>
        <dbReference type="ChEBI" id="CHEBI:43474"/>
        <dbReference type="ChEBI" id="CHEBI:456216"/>
        <dbReference type="EC" id="5.6.2.3"/>
    </reaction>
</comment>
<keyword evidence="5 12" id="KW-0347">Helicase</keyword>
<evidence type="ECO:0000313" key="12">
    <source>
        <dbReference type="EMBL" id="PZG12963.1"/>
    </source>
</evidence>